<protein>
    <submittedName>
        <fullName evidence="1">Uncharacterized protein</fullName>
    </submittedName>
</protein>
<name>A0A974W7F3_9NOCA</name>
<reference evidence="1 2" key="2">
    <citation type="journal article" date="2022" name="Arch. Microbiol.">
        <title>Rhodococcus pseudokoreensis sp. nov. isolated from the rhizosphere of young M26 apple rootstocks.</title>
        <authorList>
            <person name="Kampfer P."/>
            <person name="Glaeser S.P."/>
            <person name="Blom J."/>
            <person name="Wolf J."/>
            <person name="Benning S."/>
            <person name="Schloter M."/>
            <person name="Neumann-Schaal M."/>
        </authorList>
    </citation>
    <scope>NUCLEOTIDE SEQUENCE [LARGE SCALE GENOMIC DNA]</scope>
    <source>
        <strain evidence="1 2">R79</strain>
    </source>
</reference>
<gene>
    <name evidence="1" type="ORF">JWS13_29370</name>
</gene>
<dbReference type="EMBL" id="CP070619">
    <property type="protein sequence ID" value="QSE92431.1"/>
    <property type="molecule type" value="Genomic_DNA"/>
</dbReference>
<reference evidence="1 2" key="1">
    <citation type="journal article" date="2021" name="Microbiol. Resour. Announc.">
        <title>Complete Genome Sequences of Two Rhodococcus sp. Strains with Large and Linear Chromosomes, Isolated from Apple Rhizosphere.</title>
        <authorList>
            <person name="Benning S."/>
            <person name="Brugnone N."/>
            <person name="Siani R."/>
            <person name="Kublik S."/>
            <person name="Schloter M."/>
            <person name="Rad V."/>
        </authorList>
    </citation>
    <scope>NUCLEOTIDE SEQUENCE [LARGE SCALE GENOMIC DNA]</scope>
    <source>
        <strain evidence="1 2">R79</strain>
    </source>
</reference>
<sequence>MLDSTVPENLTQAIPAHDIADHLDFVGVGRDAGVLVLVSDRHTREITIDSVNAAGYTVFVPAATAAPVGFAALVAAVRTAAIVTDTALDSPVRSTLLVATSVAAETDPHAASADSGWGIDTHRRWILHPIPDHNSFVWSRSPAQRHLDPGIEFRNLRWM</sequence>
<evidence type="ECO:0000313" key="1">
    <source>
        <dbReference type="EMBL" id="QSE92431.1"/>
    </source>
</evidence>
<dbReference type="Proteomes" id="UP000662986">
    <property type="component" value="Chromosome"/>
</dbReference>
<proteinExistence type="predicted"/>
<evidence type="ECO:0000313" key="2">
    <source>
        <dbReference type="Proteomes" id="UP000662986"/>
    </source>
</evidence>
<keyword evidence="2" id="KW-1185">Reference proteome</keyword>
<organism evidence="1 2">
    <name type="scientific">Rhodococcus pseudokoreensis</name>
    <dbReference type="NCBI Taxonomy" id="2811421"/>
    <lineage>
        <taxon>Bacteria</taxon>
        <taxon>Bacillati</taxon>
        <taxon>Actinomycetota</taxon>
        <taxon>Actinomycetes</taxon>
        <taxon>Mycobacteriales</taxon>
        <taxon>Nocardiaceae</taxon>
        <taxon>Rhodococcus</taxon>
    </lineage>
</organism>
<dbReference type="RefSeq" id="WP_206008912.1">
    <property type="nucleotide sequence ID" value="NZ_CP070619.1"/>
</dbReference>
<accession>A0A974W7F3</accession>